<organism evidence="9 10">
    <name type="scientific">Laccaria amethystina LaAM-08-1</name>
    <dbReference type="NCBI Taxonomy" id="1095629"/>
    <lineage>
        <taxon>Eukaryota</taxon>
        <taxon>Fungi</taxon>
        <taxon>Dikarya</taxon>
        <taxon>Basidiomycota</taxon>
        <taxon>Agaricomycotina</taxon>
        <taxon>Agaricomycetes</taxon>
        <taxon>Agaricomycetidae</taxon>
        <taxon>Agaricales</taxon>
        <taxon>Agaricineae</taxon>
        <taxon>Hydnangiaceae</taxon>
        <taxon>Laccaria</taxon>
    </lineage>
</organism>
<dbReference type="InterPro" id="IPR027266">
    <property type="entry name" value="TrmE/GcvT-like"/>
</dbReference>
<reference evidence="9 10" key="1">
    <citation type="submission" date="2014-04" db="EMBL/GenBank/DDBJ databases">
        <authorList>
            <consortium name="DOE Joint Genome Institute"/>
            <person name="Kuo A."/>
            <person name="Kohler A."/>
            <person name="Nagy L.G."/>
            <person name="Floudas D."/>
            <person name="Copeland A."/>
            <person name="Barry K.W."/>
            <person name="Cichocki N."/>
            <person name="Veneault-Fourrey C."/>
            <person name="LaButti K."/>
            <person name="Lindquist E.A."/>
            <person name="Lipzen A."/>
            <person name="Lundell T."/>
            <person name="Morin E."/>
            <person name="Murat C."/>
            <person name="Sun H."/>
            <person name="Tunlid A."/>
            <person name="Henrissat B."/>
            <person name="Grigoriev I.V."/>
            <person name="Hibbett D.S."/>
            <person name="Martin F."/>
            <person name="Nordberg H.P."/>
            <person name="Cantor M.N."/>
            <person name="Hua S.X."/>
        </authorList>
    </citation>
    <scope>NUCLEOTIDE SEQUENCE [LARGE SCALE GENOMIC DNA]</scope>
    <source>
        <strain evidence="9 10">LaAM-08-1</strain>
    </source>
</reference>
<evidence type="ECO:0000313" key="9">
    <source>
        <dbReference type="EMBL" id="KIK07686.1"/>
    </source>
</evidence>
<dbReference type="Pfam" id="PF12631">
    <property type="entry name" value="MnmE_helical"/>
    <property type="match status" value="1"/>
</dbReference>
<evidence type="ECO:0000313" key="10">
    <source>
        <dbReference type="Proteomes" id="UP000054477"/>
    </source>
</evidence>
<dbReference type="PANTHER" id="PTHR42714">
    <property type="entry name" value="TRNA MODIFICATION GTPASE GTPBP3"/>
    <property type="match status" value="1"/>
</dbReference>
<dbReference type="InterPro" id="IPR004520">
    <property type="entry name" value="GTPase_MnmE"/>
</dbReference>
<name>A0A0C9XRP6_9AGAR</name>
<protein>
    <recommendedName>
        <fullName evidence="11">tRNA modification GTPase TrmE</fullName>
    </recommendedName>
</protein>
<evidence type="ECO:0000256" key="5">
    <source>
        <dbReference type="ARBA" id="ARBA00023134"/>
    </source>
</evidence>
<evidence type="ECO:0000259" key="6">
    <source>
        <dbReference type="Pfam" id="PF01926"/>
    </source>
</evidence>
<dbReference type="FunFam" id="3.30.1360.120:FF:000007">
    <property type="entry name" value="tRNA modification GTPase GTPBP3, mitochondrial"/>
    <property type="match status" value="1"/>
</dbReference>
<dbReference type="Proteomes" id="UP000054477">
    <property type="component" value="Unassembled WGS sequence"/>
</dbReference>
<dbReference type="NCBIfam" id="NF003661">
    <property type="entry name" value="PRK05291.1-3"/>
    <property type="match status" value="1"/>
</dbReference>
<dbReference type="GO" id="GO:0030488">
    <property type="term" value="P:tRNA methylation"/>
    <property type="evidence" value="ECO:0007669"/>
    <property type="project" value="TreeGrafter"/>
</dbReference>
<evidence type="ECO:0000259" key="8">
    <source>
        <dbReference type="Pfam" id="PF12631"/>
    </source>
</evidence>
<dbReference type="Pfam" id="PF01926">
    <property type="entry name" value="MMR_HSR1"/>
    <property type="match status" value="1"/>
</dbReference>
<dbReference type="PANTHER" id="PTHR42714:SF2">
    <property type="entry name" value="TRNA MODIFICATION GTPASE GTPBP3, MITOCHONDRIAL"/>
    <property type="match status" value="1"/>
</dbReference>
<evidence type="ECO:0008006" key="11">
    <source>
        <dbReference type="Google" id="ProtNLM"/>
    </source>
</evidence>
<evidence type="ECO:0000259" key="7">
    <source>
        <dbReference type="Pfam" id="PF10396"/>
    </source>
</evidence>
<feature type="domain" description="GTP-binding protein TrmE N-terminal" evidence="7">
    <location>
        <begin position="69"/>
        <end position="194"/>
    </location>
</feature>
<evidence type="ECO:0000256" key="1">
    <source>
        <dbReference type="ARBA" id="ARBA00004173"/>
    </source>
</evidence>
<keyword evidence="4" id="KW-0547">Nucleotide-binding</keyword>
<dbReference type="CDD" id="cd14858">
    <property type="entry name" value="TrmE_N"/>
    <property type="match status" value="1"/>
</dbReference>
<dbReference type="Pfam" id="PF10396">
    <property type="entry name" value="TrmE_N"/>
    <property type="match status" value="1"/>
</dbReference>
<evidence type="ECO:0000256" key="3">
    <source>
        <dbReference type="ARBA" id="ARBA00022694"/>
    </source>
</evidence>
<feature type="domain" description="G" evidence="6">
    <location>
        <begin position="294"/>
        <end position="406"/>
    </location>
</feature>
<dbReference type="GO" id="GO:0005525">
    <property type="term" value="F:GTP binding"/>
    <property type="evidence" value="ECO:0007669"/>
    <property type="project" value="UniProtKB-KW"/>
</dbReference>
<proteinExistence type="inferred from homology"/>
<dbReference type="OrthoDB" id="188276at2759"/>
<gene>
    <name evidence="9" type="ORF">K443DRAFT_673263</name>
</gene>
<dbReference type="EMBL" id="KN838546">
    <property type="protein sequence ID" value="KIK07686.1"/>
    <property type="molecule type" value="Genomic_DNA"/>
</dbReference>
<evidence type="ECO:0000256" key="4">
    <source>
        <dbReference type="ARBA" id="ARBA00022741"/>
    </source>
</evidence>
<dbReference type="Gene3D" id="3.40.50.300">
    <property type="entry name" value="P-loop containing nucleotide triphosphate hydrolases"/>
    <property type="match status" value="1"/>
</dbReference>
<evidence type="ECO:0000256" key="2">
    <source>
        <dbReference type="ARBA" id="ARBA00011043"/>
    </source>
</evidence>
<keyword evidence="5" id="KW-0342">GTP-binding</keyword>
<dbReference type="Gene3D" id="3.30.1360.120">
    <property type="entry name" value="Probable tRNA modification gtpase trme, domain 1"/>
    <property type="match status" value="1"/>
</dbReference>
<accession>A0A0C9XRP6</accession>
<dbReference type="InterPro" id="IPR018948">
    <property type="entry name" value="GTP-bd_TrmE_N"/>
</dbReference>
<dbReference type="AlphaFoldDB" id="A0A0C9XRP6"/>
<dbReference type="InterPro" id="IPR027368">
    <property type="entry name" value="MnmE_dom2"/>
</dbReference>
<sequence>MWQSLCSWTHISRRPASLGLGQSTYNAFRRSQQHSNSSCTPLPRNYSSAQGQAHSAIRDLTASDAQRRTIYALSTPPGKAGVAVIRVSGPEALDVWRRVIQPTGKRKALADYIPTPWKMERCRVVHPETQEMLDDGLAVYFRAPHSFTTEDVVELHIHSGRAIVASVLGSLALLPSCRPAEPGEFTRRAFLGGRLDLTQVEGLKDLVDAETDAQRRIALQAAGGVSRAKFDELRKGIINCLAQIEALIDFGEGEDIEEGVYDQARTQGQILLDTIKSYLNDHRRGELLRSGIRLAIFGPPNAGKSSLLNFLAQREAAIVTSIPGTTRDILELSLDIGGLPVIVGLRQTEDVVESIGVERARNAVRATDIALCVLSLPETLDSQSKINESISSLHDLITPETFFLFNKSDLLGQNSRGLPDPEVLRDKLLGNQRHNSIRGRQAWLASLSTGDGTEAFLDGFADALKAQFHLKGNWTPSQTPLITRARHRTHLESACQFLEAFLELPPEDVVLAAEELRYAAVAVGKVTGYIDVEDILDVVFRDFCIGK</sequence>
<dbReference type="STRING" id="1095629.A0A0C9XRP6"/>
<comment type="similarity">
    <text evidence="2">Belongs to the TRAFAC class TrmE-Era-EngA-EngB-Septin-like GTPase superfamily. TrmE GTPase family.</text>
</comment>
<dbReference type="GO" id="GO:0002098">
    <property type="term" value="P:tRNA wobble uridine modification"/>
    <property type="evidence" value="ECO:0007669"/>
    <property type="project" value="TreeGrafter"/>
</dbReference>
<keyword evidence="10" id="KW-1185">Reference proteome</keyword>
<dbReference type="SUPFAM" id="SSF52540">
    <property type="entry name" value="P-loop containing nucleoside triphosphate hydrolases"/>
    <property type="match status" value="1"/>
</dbReference>
<reference evidence="10" key="2">
    <citation type="submission" date="2015-01" db="EMBL/GenBank/DDBJ databases">
        <title>Evolutionary Origins and Diversification of the Mycorrhizal Mutualists.</title>
        <authorList>
            <consortium name="DOE Joint Genome Institute"/>
            <consortium name="Mycorrhizal Genomics Consortium"/>
            <person name="Kohler A."/>
            <person name="Kuo A."/>
            <person name="Nagy L.G."/>
            <person name="Floudas D."/>
            <person name="Copeland A."/>
            <person name="Barry K.W."/>
            <person name="Cichocki N."/>
            <person name="Veneault-Fourrey C."/>
            <person name="LaButti K."/>
            <person name="Lindquist E.A."/>
            <person name="Lipzen A."/>
            <person name="Lundell T."/>
            <person name="Morin E."/>
            <person name="Murat C."/>
            <person name="Riley R."/>
            <person name="Ohm R."/>
            <person name="Sun H."/>
            <person name="Tunlid A."/>
            <person name="Henrissat B."/>
            <person name="Grigoriev I.V."/>
            <person name="Hibbett D.S."/>
            <person name="Martin F."/>
        </authorList>
    </citation>
    <scope>NUCLEOTIDE SEQUENCE [LARGE SCALE GENOMIC DNA]</scope>
    <source>
        <strain evidence="10">LaAM-08-1</strain>
    </source>
</reference>
<dbReference type="CDD" id="cd04164">
    <property type="entry name" value="trmE"/>
    <property type="match status" value="1"/>
</dbReference>
<dbReference type="SUPFAM" id="SSF116878">
    <property type="entry name" value="TrmE connector domain"/>
    <property type="match status" value="1"/>
</dbReference>
<dbReference type="Gene3D" id="1.20.120.430">
    <property type="entry name" value="tRNA modification GTPase MnmE domain 2"/>
    <property type="match status" value="1"/>
</dbReference>
<keyword evidence="3" id="KW-0819">tRNA processing</keyword>
<dbReference type="InterPro" id="IPR027417">
    <property type="entry name" value="P-loop_NTPase"/>
</dbReference>
<comment type="subcellular location">
    <subcellularLocation>
        <location evidence="1">Mitochondrion</location>
    </subcellularLocation>
</comment>
<dbReference type="GO" id="GO:0003924">
    <property type="term" value="F:GTPase activity"/>
    <property type="evidence" value="ECO:0007669"/>
    <property type="project" value="InterPro"/>
</dbReference>
<dbReference type="SUPFAM" id="SSF103025">
    <property type="entry name" value="Folate-binding domain"/>
    <property type="match status" value="1"/>
</dbReference>
<dbReference type="HOGENOM" id="CLU_019624_3_1_1"/>
<feature type="domain" description="MnmE helical" evidence="8">
    <location>
        <begin position="197"/>
        <end position="544"/>
    </location>
</feature>
<dbReference type="InterPro" id="IPR025867">
    <property type="entry name" value="MnmE_helical"/>
</dbReference>
<dbReference type="GO" id="GO:0005739">
    <property type="term" value="C:mitochondrion"/>
    <property type="evidence" value="ECO:0007669"/>
    <property type="project" value="UniProtKB-SubCell"/>
</dbReference>
<dbReference type="HAMAP" id="MF_00379">
    <property type="entry name" value="GTPase_MnmE"/>
    <property type="match status" value="1"/>
</dbReference>
<dbReference type="InterPro" id="IPR006073">
    <property type="entry name" value="GTP-bd"/>
</dbReference>
<dbReference type="InterPro" id="IPR031168">
    <property type="entry name" value="G_TrmE"/>
</dbReference>